<keyword evidence="3" id="KW-1185">Reference proteome</keyword>
<name>A0A8G1VMV5_9EURO</name>
<gene>
    <name evidence="2" type="ORF">BO85DRAFT_368519</name>
</gene>
<dbReference type="Proteomes" id="UP000249526">
    <property type="component" value="Unassembled WGS sequence"/>
</dbReference>
<feature type="transmembrane region" description="Helical" evidence="1">
    <location>
        <begin position="52"/>
        <end position="72"/>
    </location>
</feature>
<dbReference type="RefSeq" id="XP_025517028.1">
    <property type="nucleotide sequence ID" value="XM_025655872.1"/>
</dbReference>
<sequence>LNYYMKLHHAYYSFIITDHELVAIRRLDKDGNLELLTPISWTVKGTASKPRLTVLLGIWYLGMLAANNQVWYLY</sequence>
<keyword evidence="1" id="KW-1133">Transmembrane helix</keyword>
<keyword evidence="1" id="KW-0812">Transmembrane</keyword>
<evidence type="ECO:0000256" key="1">
    <source>
        <dbReference type="SAM" id="Phobius"/>
    </source>
</evidence>
<evidence type="ECO:0000313" key="2">
    <source>
        <dbReference type="EMBL" id="RAH59106.1"/>
    </source>
</evidence>
<dbReference type="GeneID" id="37159274"/>
<reference evidence="2 3" key="1">
    <citation type="submission" date="2018-02" db="EMBL/GenBank/DDBJ databases">
        <title>The genomes of Aspergillus section Nigri reveals drivers in fungal speciation.</title>
        <authorList>
            <consortium name="DOE Joint Genome Institute"/>
            <person name="Vesth T.C."/>
            <person name="Nybo J."/>
            <person name="Theobald S."/>
            <person name="Brandl J."/>
            <person name="Frisvad J.C."/>
            <person name="Nielsen K.F."/>
            <person name="Lyhne E.K."/>
            <person name="Kogle M.E."/>
            <person name="Kuo A."/>
            <person name="Riley R."/>
            <person name="Clum A."/>
            <person name="Nolan M."/>
            <person name="Lipzen A."/>
            <person name="Salamov A."/>
            <person name="Henrissat B."/>
            <person name="Wiebenga A."/>
            <person name="De vries R.P."/>
            <person name="Grigoriev I.V."/>
            <person name="Mortensen U.H."/>
            <person name="Andersen M.R."/>
            <person name="Baker S.E."/>
        </authorList>
    </citation>
    <scope>NUCLEOTIDE SEQUENCE [LARGE SCALE GENOMIC DNA]</scope>
    <source>
        <strain evidence="2 3">CBS 112811</strain>
    </source>
</reference>
<feature type="non-terminal residue" evidence="2">
    <location>
        <position position="1"/>
    </location>
</feature>
<keyword evidence="1" id="KW-0472">Membrane</keyword>
<dbReference type="AlphaFoldDB" id="A0A8G1VMV5"/>
<protein>
    <submittedName>
        <fullName evidence="2">Uncharacterized protein</fullName>
    </submittedName>
</protein>
<organism evidence="2 3">
    <name type="scientific">Aspergillus piperis CBS 112811</name>
    <dbReference type="NCBI Taxonomy" id="1448313"/>
    <lineage>
        <taxon>Eukaryota</taxon>
        <taxon>Fungi</taxon>
        <taxon>Dikarya</taxon>
        <taxon>Ascomycota</taxon>
        <taxon>Pezizomycotina</taxon>
        <taxon>Eurotiomycetes</taxon>
        <taxon>Eurotiomycetidae</taxon>
        <taxon>Eurotiales</taxon>
        <taxon>Aspergillaceae</taxon>
        <taxon>Aspergillus</taxon>
        <taxon>Aspergillus subgen. Circumdati</taxon>
    </lineage>
</organism>
<accession>A0A8G1VMV5</accession>
<evidence type="ECO:0000313" key="3">
    <source>
        <dbReference type="Proteomes" id="UP000249526"/>
    </source>
</evidence>
<proteinExistence type="predicted"/>
<dbReference type="EMBL" id="KZ825059">
    <property type="protein sequence ID" value="RAH59106.1"/>
    <property type="molecule type" value="Genomic_DNA"/>
</dbReference>